<feature type="compositionally biased region" description="Basic and acidic residues" evidence="1">
    <location>
        <begin position="34"/>
        <end position="45"/>
    </location>
</feature>
<evidence type="ECO:0000256" key="1">
    <source>
        <dbReference type="SAM" id="MobiDB-lite"/>
    </source>
</evidence>
<keyword evidence="3" id="KW-1185">Reference proteome</keyword>
<reference evidence="2" key="1">
    <citation type="submission" date="2021-02" db="EMBL/GenBank/DDBJ databases">
        <title>First Annotated Genome of the Yellow-green Alga Tribonema minus.</title>
        <authorList>
            <person name="Mahan K.M."/>
        </authorList>
    </citation>
    <scope>NUCLEOTIDE SEQUENCE</scope>
    <source>
        <strain evidence="2">UTEX B ZZ1240</strain>
    </source>
</reference>
<feature type="compositionally biased region" description="Low complexity" evidence="1">
    <location>
        <begin position="20"/>
        <end position="33"/>
    </location>
</feature>
<accession>A0A835Z9N0</accession>
<organism evidence="2 3">
    <name type="scientific">Tribonema minus</name>
    <dbReference type="NCBI Taxonomy" id="303371"/>
    <lineage>
        <taxon>Eukaryota</taxon>
        <taxon>Sar</taxon>
        <taxon>Stramenopiles</taxon>
        <taxon>Ochrophyta</taxon>
        <taxon>PX clade</taxon>
        <taxon>Xanthophyceae</taxon>
        <taxon>Tribonematales</taxon>
        <taxon>Tribonemataceae</taxon>
        <taxon>Tribonema</taxon>
    </lineage>
</organism>
<protein>
    <submittedName>
        <fullName evidence="2">Uncharacterized protein</fullName>
    </submittedName>
</protein>
<name>A0A835Z9N0_9STRA</name>
<evidence type="ECO:0000313" key="3">
    <source>
        <dbReference type="Proteomes" id="UP000664859"/>
    </source>
</evidence>
<sequence>MDTLPLPPLRRRKASSGDKATSAPATAAAAPRTAARDRKSSDAHTTRQHASTHPPCDAATAASRYPDRRHSVRVCYVDGALCGGGAARRLAAALEAAAARAACACVVDAAADLLSAQEAVCGGGSGGGAAYDFVFISERTRLLGLFDAHAQQQCSGGGGADGSSGGGGGGSAAAEPDAVSKSDGTDLAWYLLRCGLPASTVLVLLVDDDPDDIGEARMAHIRDSGFKCVARRPGSAAAAAADGYGACGSSVGGGGSGCYSAAAAPVPLSLSGIECIVQIIQDYRPRQRRNGENTVYIAPQLLRPPPLPPAPCRADSALASAAAAAANFGVMQLTSGLMTMMGAGAARKPQLIRPKPPAELQPAHAEVYVAGTVTGPEEQAEVKAEAQVEVLLAGAPPTSTSGVAVSV</sequence>
<feature type="region of interest" description="Disordered" evidence="1">
    <location>
        <begin position="1"/>
        <end position="63"/>
    </location>
</feature>
<proteinExistence type="predicted"/>
<dbReference type="AlphaFoldDB" id="A0A835Z9N0"/>
<comment type="caution">
    <text evidence="2">The sequence shown here is derived from an EMBL/GenBank/DDBJ whole genome shotgun (WGS) entry which is preliminary data.</text>
</comment>
<gene>
    <name evidence="2" type="ORF">JKP88DRAFT_301237</name>
</gene>
<feature type="compositionally biased region" description="Gly residues" evidence="1">
    <location>
        <begin position="156"/>
        <end position="171"/>
    </location>
</feature>
<dbReference type="EMBL" id="JAFCMP010000046">
    <property type="protein sequence ID" value="KAG5189756.1"/>
    <property type="molecule type" value="Genomic_DNA"/>
</dbReference>
<dbReference type="Proteomes" id="UP000664859">
    <property type="component" value="Unassembled WGS sequence"/>
</dbReference>
<evidence type="ECO:0000313" key="2">
    <source>
        <dbReference type="EMBL" id="KAG5189756.1"/>
    </source>
</evidence>
<feature type="region of interest" description="Disordered" evidence="1">
    <location>
        <begin position="156"/>
        <end position="178"/>
    </location>
</feature>